<organism evidence="1 2">
    <name type="scientific">Cordylochernes scorpioides</name>
    <dbReference type="NCBI Taxonomy" id="51811"/>
    <lineage>
        <taxon>Eukaryota</taxon>
        <taxon>Metazoa</taxon>
        <taxon>Ecdysozoa</taxon>
        <taxon>Arthropoda</taxon>
        <taxon>Chelicerata</taxon>
        <taxon>Arachnida</taxon>
        <taxon>Pseudoscorpiones</taxon>
        <taxon>Cheliferoidea</taxon>
        <taxon>Chernetidae</taxon>
        <taxon>Cordylochernes</taxon>
    </lineage>
</organism>
<dbReference type="EMBL" id="CP092872">
    <property type="protein sequence ID" value="UYV72910.1"/>
    <property type="molecule type" value="Genomic_DNA"/>
</dbReference>
<dbReference type="Proteomes" id="UP001235939">
    <property type="component" value="Chromosome 10"/>
</dbReference>
<proteinExistence type="predicted"/>
<evidence type="ECO:0000313" key="1">
    <source>
        <dbReference type="EMBL" id="UYV72910.1"/>
    </source>
</evidence>
<gene>
    <name evidence="1" type="ORF">LAZ67_10001136</name>
</gene>
<accession>A0ABY6KVL3</accession>
<reference evidence="1 2" key="1">
    <citation type="submission" date="2022-01" db="EMBL/GenBank/DDBJ databases">
        <title>A chromosomal length assembly of Cordylochernes scorpioides.</title>
        <authorList>
            <person name="Zeh D."/>
            <person name="Zeh J."/>
        </authorList>
    </citation>
    <scope>NUCLEOTIDE SEQUENCE [LARGE SCALE GENOMIC DNA]</scope>
    <source>
        <strain evidence="1">IN4F17</strain>
        <tissue evidence="1">Whole Body</tissue>
    </source>
</reference>
<evidence type="ECO:0000313" key="2">
    <source>
        <dbReference type="Proteomes" id="UP001235939"/>
    </source>
</evidence>
<name>A0ABY6KVL3_9ARAC</name>
<sequence>MSNQADSFVLLSTATIMIMNHQGKYHLCRALIYTAIQTTLITRDCLKKLNLEPFRTRVELAGIGGQILDRPDGVINLNFTSHFNLSKVFKTNALVVNKVTSYMPYLKFEEHQFHHLQGLQLADPQYQYTVRIDILLGADNVFSLFKGAIKYGH</sequence>
<protein>
    <submittedName>
        <fullName evidence="1">Uncharacterized protein</fullName>
    </submittedName>
</protein>
<keyword evidence="2" id="KW-1185">Reference proteome</keyword>